<organism evidence="1 2">
    <name type="scientific">Cellulomonas humilata</name>
    <dbReference type="NCBI Taxonomy" id="144055"/>
    <lineage>
        <taxon>Bacteria</taxon>
        <taxon>Bacillati</taxon>
        <taxon>Actinomycetota</taxon>
        <taxon>Actinomycetes</taxon>
        <taxon>Micrococcales</taxon>
        <taxon>Cellulomonadaceae</taxon>
        <taxon>Cellulomonas</taxon>
    </lineage>
</organism>
<sequence>MDALLRYFDGCPNWRLAEQRLRAALDGTGHGGVAIALERVETEDDAARLSFTGSPTILLDGVDPFGHPTAPAALSCRLYSTRDGLEGLPSVDQLVEVLS</sequence>
<name>A0A7Y6DWU2_9CELL</name>
<evidence type="ECO:0000313" key="1">
    <source>
        <dbReference type="EMBL" id="NUU17003.1"/>
    </source>
</evidence>
<accession>A0A7Y6DWU2</accession>
<protein>
    <submittedName>
        <fullName evidence="1">Thioredoxin family protein</fullName>
    </submittedName>
</protein>
<gene>
    <name evidence="1" type="ORF">HP550_07045</name>
</gene>
<dbReference type="EMBL" id="JABMCI010000057">
    <property type="protein sequence ID" value="NUU17003.1"/>
    <property type="molecule type" value="Genomic_DNA"/>
</dbReference>
<keyword evidence="2" id="KW-1185">Reference proteome</keyword>
<reference evidence="1 2" key="1">
    <citation type="submission" date="2020-05" db="EMBL/GenBank/DDBJ databases">
        <title>Genome Sequencing of Type Strains.</title>
        <authorList>
            <person name="Lemaire J.F."/>
            <person name="Inderbitzin P."/>
            <person name="Gregorio O.A."/>
            <person name="Collins S.B."/>
            <person name="Wespe N."/>
            <person name="Knight-Connoni V."/>
        </authorList>
    </citation>
    <scope>NUCLEOTIDE SEQUENCE [LARGE SCALE GENOMIC DNA]</scope>
    <source>
        <strain evidence="1 2">ATCC 25174</strain>
    </source>
</reference>
<comment type="caution">
    <text evidence="1">The sequence shown here is derived from an EMBL/GenBank/DDBJ whole genome shotgun (WGS) entry which is preliminary data.</text>
</comment>
<dbReference type="AlphaFoldDB" id="A0A7Y6DWU2"/>
<evidence type="ECO:0000313" key="2">
    <source>
        <dbReference type="Proteomes" id="UP000565724"/>
    </source>
</evidence>
<proteinExistence type="predicted"/>
<dbReference type="Proteomes" id="UP000565724">
    <property type="component" value="Unassembled WGS sequence"/>
</dbReference>
<dbReference type="RefSeq" id="WP_175346882.1">
    <property type="nucleotide sequence ID" value="NZ_JABMCI010000057.1"/>
</dbReference>